<feature type="domain" description="Protein kinase" evidence="2">
    <location>
        <begin position="1"/>
        <end position="288"/>
    </location>
</feature>
<keyword evidence="3" id="KW-0418">Kinase</keyword>
<organism evidence="3 4">
    <name type="scientific">Trichinella spiralis</name>
    <name type="common">Trichina worm</name>
    <dbReference type="NCBI Taxonomy" id="6334"/>
    <lineage>
        <taxon>Eukaryota</taxon>
        <taxon>Metazoa</taxon>
        <taxon>Ecdysozoa</taxon>
        <taxon>Nematoda</taxon>
        <taxon>Enoplea</taxon>
        <taxon>Dorylaimia</taxon>
        <taxon>Trichinellida</taxon>
        <taxon>Trichinellidae</taxon>
        <taxon>Trichinella</taxon>
    </lineage>
</organism>
<dbReference type="GO" id="GO:1902554">
    <property type="term" value="C:serine/threonine protein kinase complex"/>
    <property type="evidence" value="ECO:0007669"/>
    <property type="project" value="TreeGrafter"/>
</dbReference>
<keyword evidence="4" id="KW-1185">Reference proteome</keyword>
<comment type="similarity">
    <text evidence="1">Belongs to the protein kinase superfamily. STE Ser/Thr protein kinase family. STE20 subfamily.</text>
</comment>
<evidence type="ECO:0000256" key="1">
    <source>
        <dbReference type="ARBA" id="ARBA00008874"/>
    </source>
</evidence>
<dbReference type="GO" id="GO:0005524">
    <property type="term" value="F:ATP binding"/>
    <property type="evidence" value="ECO:0007669"/>
    <property type="project" value="InterPro"/>
</dbReference>
<reference evidence="3 4" key="1">
    <citation type="submission" date="2015-01" db="EMBL/GenBank/DDBJ databases">
        <title>Evolution of Trichinella species and genotypes.</title>
        <authorList>
            <person name="Korhonen P.K."/>
            <person name="Edoardo P."/>
            <person name="Giuseppe L.R."/>
            <person name="Gasser R.B."/>
        </authorList>
    </citation>
    <scope>NUCLEOTIDE SEQUENCE [LARGE SCALE GENOMIC DNA]</scope>
    <source>
        <strain evidence="3">ISS3</strain>
    </source>
</reference>
<accession>A0A0V1BWV7</accession>
<evidence type="ECO:0000259" key="2">
    <source>
        <dbReference type="PROSITE" id="PS50011"/>
    </source>
</evidence>
<dbReference type="PANTHER" id="PTHR48014">
    <property type="entry name" value="SERINE/THREONINE-PROTEIN KINASE FRAY2"/>
    <property type="match status" value="1"/>
</dbReference>
<gene>
    <name evidence="3" type="primary">STRADA</name>
    <name evidence="3" type="ORF">T01_5405</name>
</gene>
<dbReference type="SUPFAM" id="SSF56112">
    <property type="entry name" value="Protein kinase-like (PK-like)"/>
    <property type="match status" value="1"/>
</dbReference>
<name>A0A0V1BWV7_TRISP</name>
<dbReference type="Gene3D" id="3.30.200.20">
    <property type="entry name" value="Phosphorylase Kinase, domain 1"/>
    <property type="match status" value="1"/>
</dbReference>
<dbReference type="PROSITE" id="PS50011">
    <property type="entry name" value="PROTEIN_KINASE_DOM"/>
    <property type="match status" value="1"/>
</dbReference>
<evidence type="ECO:0000313" key="3">
    <source>
        <dbReference type="EMBL" id="KRY40915.1"/>
    </source>
</evidence>
<evidence type="ECO:0000313" key="4">
    <source>
        <dbReference type="Proteomes" id="UP000054776"/>
    </source>
</evidence>
<dbReference type="InterPro" id="IPR000719">
    <property type="entry name" value="Prot_kinase_dom"/>
</dbReference>
<dbReference type="InterPro" id="IPR047173">
    <property type="entry name" value="STRAD_A/B-like"/>
</dbReference>
<keyword evidence="3" id="KW-0808">Transferase</keyword>
<dbReference type="GO" id="GO:0004672">
    <property type="term" value="F:protein kinase activity"/>
    <property type="evidence" value="ECO:0007669"/>
    <property type="project" value="InterPro"/>
</dbReference>
<protein>
    <submittedName>
        <fullName evidence="3">STE20-related kinase adapter protein alpha</fullName>
    </submittedName>
</protein>
<dbReference type="OrthoDB" id="840771at2759"/>
<dbReference type="Proteomes" id="UP000054776">
    <property type="component" value="Unassembled WGS sequence"/>
</dbReference>
<dbReference type="AlphaFoldDB" id="A0A0V1BWV7"/>
<dbReference type="Gene3D" id="1.10.510.10">
    <property type="entry name" value="Transferase(Phosphotransferase) domain 1"/>
    <property type="match status" value="1"/>
</dbReference>
<dbReference type="Pfam" id="PF00069">
    <property type="entry name" value="Pkinase"/>
    <property type="match status" value="1"/>
</dbReference>
<comment type="caution">
    <text evidence="3">The sequence shown here is derived from an EMBL/GenBank/DDBJ whole genome shotgun (WGS) entry which is preliminary data.</text>
</comment>
<dbReference type="GO" id="GO:0043539">
    <property type="term" value="F:protein serine/threonine kinase activator activity"/>
    <property type="evidence" value="ECO:0007669"/>
    <property type="project" value="InterPro"/>
</dbReference>
<dbReference type="InterPro" id="IPR011009">
    <property type="entry name" value="Kinase-like_dom_sf"/>
</dbReference>
<dbReference type="EMBL" id="JYDH01000010">
    <property type="protein sequence ID" value="KRY40915.1"/>
    <property type="molecule type" value="Genomic_DNA"/>
</dbReference>
<dbReference type="GO" id="GO:0006611">
    <property type="term" value="P:protein export from nucleus"/>
    <property type="evidence" value="ECO:0007669"/>
    <property type="project" value="TreeGrafter"/>
</dbReference>
<dbReference type="PANTHER" id="PTHR48014:SF21">
    <property type="entry name" value="SERINE_THREONINE-PROTEIN KINASE FRAY2"/>
    <property type="match status" value="1"/>
</dbReference>
<proteinExistence type="inferred from homology"/>
<sequence>MSNSSNLIAKNASVSFCSVEVGRYVVFPCIGKANNRKYNVHLAKEKETDKLILSQLKHSNILQLVDVFVAGSDILIVTPLMDYGSVKDLIHFRYHFGLPEQLIATVLYDVLLALEYLHDHDFIHRSVRCSHILLSSQGKVCLSGFRLVASVLESDRRLRKLHEFTEDFQSSLMWFAPEVLEQNIAGYGVKSDIYSLGIAGCEMANGFVPFSNMSNIQMFWEKLRGVTPRLLDGKTLPAIETSDPMEASTDEQRNRWFSDKFHAFIELCLKFHPCDRPSAKALLKHGFFRQYKKECRSVSSFLADVNPLSTTSMGVFWLRIRFQLLWQIAVRRNSFAIVITMPIHIGHLVIKKKYFKH</sequence>